<dbReference type="SUPFAM" id="SSF54495">
    <property type="entry name" value="UBC-like"/>
    <property type="match status" value="1"/>
</dbReference>
<evidence type="ECO:0000313" key="3">
    <source>
        <dbReference type="EMBL" id="KAL1245226.1"/>
    </source>
</evidence>
<dbReference type="Proteomes" id="UP001558632">
    <property type="component" value="Unassembled WGS sequence"/>
</dbReference>
<evidence type="ECO:0000259" key="2">
    <source>
        <dbReference type="PROSITE" id="PS50127"/>
    </source>
</evidence>
<feature type="transmembrane region" description="Helical" evidence="1">
    <location>
        <begin position="127"/>
        <end position="145"/>
    </location>
</feature>
<evidence type="ECO:0000313" key="4">
    <source>
        <dbReference type="Proteomes" id="UP001558632"/>
    </source>
</evidence>
<proteinExistence type="predicted"/>
<keyword evidence="1" id="KW-0472">Membrane</keyword>
<feature type="transmembrane region" description="Helical" evidence="1">
    <location>
        <begin position="157"/>
        <end position="174"/>
    </location>
</feature>
<keyword evidence="1" id="KW-1133">Transmembrane helix</keyword>
<dbReference type="InterPro" id="IPR050113">
    <property type="entry name" value="Ub_conjugating_enzyme"/>
</dbReference>
<dbReference type="Pfam" id="PF00179">
    <property type="entry name" value="UQ_con"/>
    <property type="match status" value="1"/>
</dbReference>
<accession>A0ABR3KX53</accession>
<keyword evidence="4" id="KW-1185">Reference proteome</keyword>
<dbReference type="PROSITE" id="PS50127">
    <property type="entry name" value="UBC_2"/>
    <property type="match status" value="1"/>
</dbReference>
<organism evidence="3 4">
    <name type="scientific">Trichinella spiralis</name>
    <name type="common">Trichina worm</name>
    <dbReference type="NCBI Taxonomy" id="6334"/>
    <lineage>
        <taxon>Eukaryota</taxon>
        <taxon>Metazoa</taxon>
        <taxon>Ecdysozoa</taxon>
        <taxon>Nematoda</taxon>
        <taxon>Enoplea</taxon>
        <taxon>Dorylaimia</taxon>
        <taxon>Trichinellida</taxon>
        <taxon>Trichinellidae</taxon>
        <taxon>Trichinella</taxon>
    </lineage>
</organism>
<dbReference type="EMBL" id="JBEUSY010000106">
    <property type="protein sequence ID" value="KAL1245226.1"/>
    <property type="molecule type" value="Genomic_DNA"/>
</dbReference>
<reference evidence="3 4" key="1">
    <citation type="submission" date="2024-07" db="EMBL/GenBank/DDBJ databases">
        <title>Enhanced genomic and transcriptomic resources for Trichinella pseudospiralis and T. spiralis underpin the discovery of pronounced molecular differences between stages and species.</title>
        <authorList>
            <person name="Pasi K.K."/>
            <person name="La Rosa G."/>
            <person name="Gomez-Morales M.A."/>
            <person name="Tosini F."/>
            <person name="Sumanam S."/>
            <person name="Young N.D."/>
            <person name="Chang B.C."/>
            <person name="Robin G.B."/>
        </authorList>
    </citation>
    <scope>NUCLEOTIDE SEQUENCE [LARGE SCALE GENOMIC DNA]</scope>
    <source>
        <strain evidence="3">ISS534</strain>
    </source>
</reference>
<dbReference type="InterPro" id="IPR016135">
    <property type="entry name" value="UBQ-conjugating_enzyme/RWD"/>
</dbReference>
<dbReference type="PANTHER" id="PTHR24067">
    <property type="entry name" value="UBIQUITIN-CONJUGATING ENZYME E2"/>
    <property type="match status" value="1"/>
</dbReference>
<gene>
    <name evidence="3" type="ORF">TSPI_00259</name>
</gene>
<comment type="caution">
    <text evidence="3">The sequence shown here is derived from an EMBL/GenBank/DDBJ whole genome shotgun (WGS) entry which is preliminary data.</text>
</comment>
<dbReference type="SMART" id="SM00212">
    <property type="entry name" value="UBCc"/>
    <property type="match status" value="1"/>
</dbReference>
<dbReference type="Gene3D" id="3.10.110.10">
    <property type="entry name" value="Ubiquitin Conjugating Enzyme"/>
    <property type="match status" value="1"/>
</dbReference>
<dbReference type="InterPro" id="IPR000608">
    <property type="entry name" value="UBC"/>
</dbReference>
<protein>
    <submittedName>
        <fullName evidence="3">SUMO-conjugating enzyme UBC9-A</fullName>
    </submittedName>
</protein>
<sequence length="178" mass="20519">MDRRSSGALLPRPLKRRDGTFDKSTWECFVYGPKDSPWENGIFKVYVGYDSSANQSTSLPKQIWFDPPLMHPNVYSNGIINLSVLNGYDVVNLNDVLTCVQDMLAEPNLDIVANATMHHLYVKDREAYNNYTLLIYCFIYLFIYHASHLLPAIDISFYLYAYLSKIPFTINMLINQKS</sequence>
<name>A0ABR3KX53_TRISP</name>
<keyword evidence="1" id="KW-0812">Transmembrane</keyword>
<evidence type="ECO:0000256" key="1">
    <source>
        <dbReference type="SAM" id="Phobius"/>
    </source>
</evidence>
<feature type="domain" description="UBC core" evidence="2">
    <location>
        <begin position="1"/>
        <end position="144"/>
    </location>
</feature>